<dbReference type="EMBL" id="BSXW01000407">
    <property type="protein sequence ID" value="GMF21424.1"/>
    <property type="molecule type" value="Genomic_DNA"/>
</dbReference>
<evidence type="ECO:0000259" key="11">
    <source>
        <dbReference type="PROSITE" id="PS01180"/>
    </source>
</evidence>
<feature type="domain" description="CUB" evidence="11">
    <location>
        <begin position="545"/>
        <end position="696"/>
    </location>
</feature>
<evidence type="ECO:0000256" key="5">
    <source>
        <dbReference type="ARBA" id="ARBA00022729"/>
    </source>
</evidence>
<evidence type="ECO:0000256" key="6">
    <source>
        <dbReference type="ARBA" id="ARBA00023136"/>
    </source>
</evidence>
<evidence type="ECO:0000259" key="12">
    <source>
        <dbReference type="PROSITE" id="PS50853"/>
    </source>
</evidence>
<dbReference type="InterPro" id="IPR036116">
    <property type="entry name" value="FN3_sf"/>
</dbReference>
<evidence type="ECO:0000256" key="2">
    <source>
        <dbReference type="ARBA" id="ARBA00004442"/>
    </source>
</evidence>
<accession>A0A9W6TXC8</accession>
<keyword evidence="7" id="KW-1015">Disulfide bond</keyword>
<dbReference type="CDD" id="cd00063">
    <property type="entry name" value="FN3"/>
    <property type="match status" value="4"/>
</dbReference>
<dbReference type="InterPro" id="IPR011050">
    <property type="entry name" value="Pectin_lyase_fold/virulence"/>
</dbReference>
<gene>
    <name evidence="13" type="ORF">Plil01_000845500</name>
</gene>
<dbReference type="PROSITE" id="PS01180">
    <property type="entry name" value="CUB"/>
    <property type="match status" value="1"/>
</dbReference>
<dbReference type="Gene3D" id="2.60.40.10">
    <property type="entry name" value="Immunoglobulins"/>
    <property type="match status" value="3"/>
</dbReference>
<proteinExistence type="predicted"/>
<evidence type="ECO:0000256" key="4">
    <source>
        <dbReference type="ARBA" id="ARBA00022525"/>
    </source>
</evidence>
<dbReference type="PANTHER" id="PTHR11319:SF35">
    <property type="entry name" value="OUTER MEMBRANE PROTEIN PMPC-RELATED"/>
    <property type="match status" value="1"/>
</dbReference>
<dbReference type="Pfam" id="PF00431">
    <property type="entry name" value="CUB"/>
    <property type="match status" value="1"/>
</dbReference>
<name>A0A9W6TXC8_9STRA</name>
<keyword evidence="9" id="KW-1133">Transmembrane helix</keyword>
<dbReference type="Pfam" id="PF00041">
    <property type="entry name" value="fn3"/>
    <property type="match status" value="2"/>
</dbReference>
<dbReference type="PROSITE" id="PS00022">
    <property type="entry name" value="EGF_1"/>
    <property type="match status" value="1"/>
</dbReference>
<evidence type="ECO:0000256" key="7">
    <source>
        <dbReference type="ARBA" id="ARBA00023157"/>
    </source>
</evidence>
<dbReference type="OrthoDB" id="205145at2759"/>
<evidence type="ECO:0000256" key="8">
    <source>
        <dbReference type="ARBA" id="ARBA00023237"/>
    </source>
</evidence>
<keyword evidence="9" id="KW-0812">Transmembrane</keyword>
<keyword evidence="6 9" id="KW-0472">Membrane</keyword>
<sequence length="2555" mass="268193">MANATTLSILIRYAHASTTLVNQAGEIIGLATNFSVLNTSAPTLPGLPPAPTLSISTGGMINVTLLSPEDTDFLLYWDGEKMDGDLYVKTTSTVNYLQIVEFVSVSNLKPETSYNISAVALNSLSLCNFYKAITGPEGVYATTKPTPPEAPRMVPFRITGGGITMTLIDPHDTGGNDIQIYRLYYKRNVVTEPWQLSYVGPKHQATVAHLKPLTEYAFLASVNNGYYESVNSSVKVVRTISESPPGSCEPVTLVNSTGGMMEVSWDYPADDGGSRVIGFIATIASHLDGSGRTQLSTNATSCVFYRLLADSSYDVVVRANNSYGYGPDSTIATFSTKSASPPEGKIDVTVQITTGGAAEISFDEPIDLGGVTPSDMTYNVYLDRDNVVNMSYLSLMTATVSIIGGTRRMAAVGHRRLEISSTFSNVIVGGMDPETLYGIQIRPTSQYARGGLSLIFPVETTGATIPSVPVELTREAVTGGSVLLSWGEPTDSGGLPLDGYSLFISDKTKDGPFTAVYSDVLRTATISQLKPNSKYWVYATAQNDVGDSPPSEIVLFTTRSVTAPSAPQNLNILSVGFESIECSWALPRDIGGDAIENYIVTATTTTEPITSVTFTTPNTQGTLTSLRQSQSFSISVVKCDHDYVEIIDATTEERLWKGGCQRTGRFVYQTPSSVIIIFKSDDSVTKKGFQMQYEIDGTQDSTQIPPPGNGIPCSGHGRILSDGTCKCSVGFTGEGCNNHIICCSDPQRCHHPICELDPKKVIVVSGDFGDDEQGTGQIMDGSEKGTASKAVKTLARAVEISSAGTTILVYPGVYSGLLNRDLEILSTNITITTLKGPFWTSINCESSSRFLYSSLSVVIVEGLALYHCEEVNGGALNIAASDLTAKNVLITDSSGKQEGGAIYASGSNVTLHQVKVTKSSAGTEGGGMYLKDSKAVMVSSNITKSTADRGGAVVLRGYSSLTTTESTFEGNTALKSGGGIFANGVISLNGIALSNNKAPSGGGVAMDSGMLTMVKCIVRNNSATDVGGGVSLTGTTTLVALATSIEINDAATTGGGVYLSVNGAGLSIVDSYATLRGINVKNGYADESGGGVMIVDSIAKWSNVVAQFNKAQQGGGLFLVRSQLTCEGSVFLSNNTADDGGAIWINTSSMTGISGTYCLSNTAANNGGAMFIVGDSIVQNIKQEMNDAPRGGCMHVKNATLHLESSVILKCTANIAGGGIWATTSQINISNVSVNGCTAPHGGGLFAETSSISGGVTVEACKKAESGGGMYLTGETVVVGAKIIGGEAREGGAAYVVNANLDIENSMFSSSYASEKGGGICAINATIKLEKTGVVDDRSDLLGGGIYLRNSSVAHRDVAVERCNASIGGGLYLIASDVFANTQSSSSQVSANEATDSGGNVFLSASSSIKQLVVSLGKADDGGGVTISSGTSTLQDCFIEKNHATFGGGVSIQSGSSCIFLDSVVSINAAVETGGGMNVANAAIWHNGLSVLSNTAPLGAGIFVTGNSQLEKQSDGSSKALIQYNRATSKEITKGFGGGIYIAPASEVSADGLAFLNGEASRGAGVYVDGATFALDDALFQEGNASSGGGIYANYVSTVDLTNCSFVANNASQSGGAIGSGGVQGGSNTIIINNCSLTANLAGIGGGLMLSLTNINGSDTILTENKAKSGGAVAVLSEGSVNLSNWKFVNNSVVKNEVGVQGGSLYITKGDITISNSQLISHDGATLALNGGLIYVENPDTKVAIINSLLSSGQAYSGGSIYSVNADVSIKKSTLNDAFAYDFGAGIFAVGSVIEILHTTFHQNFAFYDGGGIYMTDGGQLLVDNSSFSNNSVQDRGGAIFLSPGAAVEFTVFNSNFSFNTNAGFGSTIFVGRKNTAQLSSCLLTGNGDENSEGGTLSVVDAVVNIEDCVIEFNTATKGAGVQISRSANVTFKRTIIRNNSASEQGGALHASIRAVATFFGSTIVDNNAEEGGAVYAMGASSITLTNSNFADNAASSFGGAVSMRGSTILVATGSLFNGNNAYTGGAVSIQGNASLSASNVQFQNNAAVDFGAGIYINKDIESDLQIVVCKDSRFGGNIAVAGNDTYWVYYPWFTFSCTSCSSLSEGNEVMLSSSSMAITPGWWPVTVTSGVSIGVEVPDNSSSESVFIDAATRRLLSSPTSSDQDSILSTTLNASLVRPGSNVLWPTIVVRDYYGAIATYDNTTRCRAAKSTGEEGTFSFSPSTWITVDEGYIIFNHAQVLSRSRDSPYQLNISCTLSTVLESPIVVNVTVDKCNRGYENVNGLDGEKCYSCPPGASCEQKDQDGITTGVIFPRRQQGYFLSKTRSTFNASSCADPESWASDDPCKTIEKVDLTARIHACATKYPETFEHYWSHSRVYCCLSGQEYYSCDVSMIVPAMLPMIVAVAALVFLCYLFSNAAEQRVVNQAQAAKKFQIYRAQSRTQAVLRAAKARIQRHARIMMDEVAARANLGGTAKPHLFHIKPKAVQVPPWRPEKFKIMLGFFQIIGSFKEVYEIPWPDSMSSLMDICSLADFNFVDTTAAECLFKRNYFTNYR</sequence>
<keyword evidence="5 10" id="KW-0732">Signal</keyword>
<dbReference type="PROSITE" id="PS50853">
    <property type="entry name" value="FN3"/>
    <property type="match status" value="4"/>
</dbReference>
<dbReference type="NCBIfam" id="TIGR01376">
    <property type="entry name" value="POMP_repeat"/>
    <property type="match status" value="1"/>
</dbReference>
<dbReference type="InterPro" id="IPR000742">
    <property type="entry name" value="EGF"/>
</dbReference>
<keyword evidence="14" id="KW-1185">Reference proteome</keyword>
<feature type="chain" id="PRO_5040741686" evidence="10">
    <location>
        <begin position="17"/>
        <end position="2555"/>
    </location>
</feature>
<dbReference type="SUPFAM" id="SSF51126">
    <property type="entry name" value="Pectin lyase-like"/>
    <property type="match status" value="5"/>
</dbReference>
<dbReference type="InterPro" id="IPR003368">
    <property type="entry name" value="POMP_repeat"/>
</dbReference>
<dbReference type="SMART" id="SM00710">
    <property type="entry name" value="PbH1"/>
    <property type="match status" value="18"/>
</dbReference>
<dbReference type="PROSITE" id="PS01186">
    <property type="entry name" value="EGF_2"/>
    <property type="match status" value="1"/>
</dbReference>
<evidence type="ECO:0000313" key="13">
    <source>
        <dbReference type="EMBL" id="GMF21424.1"/>
    </source>
</evidence>
<dbReference type="GO" id="GO:0005576">
    <property type="term" value="C:extracellular region"/>
    <property type="evidence" value="ECO:0007669"/>
    <property type="project" value="UniProtKB-SubCell"/>
</dbReference>
<dbReference type="InterPro" id="IPR035914">
    <property type="entry name" value="Sperma_CUB_dom_sf"/>
</dbReference>
<comment type="caution">
    <text evidence="13">The sequence shown here is derived from an EMBL/GenBank/DDBJ whole genome shotgun (WGS) entry which is preliminary data.</text>
</comment>
<feature type="signal peptide" evidence="10">
    <location>
        <begin position="1"/>
        <end position="16"/>
    </location>
</feature>
<dbReference type="InterPro" id="IPR003961">
    <property type="entry name" value="FN3_dom"/>
</dbReference>
<organism evidence="13 14">
    <name type="scientific">Phytophthora lilii</name>
    <dbReference type="NCBI Taxonomy" id="2077276"/>
    <lineage>
        <taxon>Eukaryota</taxon>
        <taxon>Sar</taxon>
        <taxon>Stramenopiles</taxon>
        <taxon>Oomycota</taxon>
        <taxon>Peronosporomycetes</taxon>
        <taxon>Peronosporales</taxon>
        <taxon>Peronosporaceae</taxon>
        <taxon>Phytophthora</taxon>
    </lineage>
</organism>
<evidence type="ECO:0000256" key="9">
    <source>
        <dbReference type="SAM" id="Phobius"/>
    </source>
</evidence>
<keyword evidence="8" id="KW-0998">Cell outer membrane</keyword>
<dbReference type="InterPro" id="IPR000859">
    <property type="entry name" value="CUB_dom"/>
</dbReference>
<feature type="transmembrane region" description="Helical" evidence="9">
    <location>
        <begin position="2394"/>
        <end position="2416"/>
    </location>
</feature>
<dbReference type="PANTHER" id="PTHR11319">
    <property type="entry name" value="G PROTEIN-COUPLED RECEPTOR-RELATED"/>
    <property type="match status" value="1"/>
</dbReference>
<dbReference type="InterPro" id="IPR013783">
    <property type="entry name" value="Ig-like_fold"/>
</dbReference>
<dbReference type="Gene3D" id="2.60.120.290">
    <property type="entry name" value="Spermadhesin, CUB domain"/>
    <property type="match status" value="1"/>
</dbReference>
<evidence type="ECO:0000313" key="14">
    <source>
        <dbReference type="Proteomes" id="UP001165083"/>
    </source>
</evidence>
<evidence type="ECO:0000256" key="1">
    <source>
        <dbReference type="ARBA" id="ARBA00004196"/>
    </source>
</evidence>
<dbReference type="Proteomes" id="UP001165083">
    <property type="component" value="Unassembled WGS sequence"/>
</dbReference>
<evidence type="ECO:0000256" key="10">
    <source>
        <dbReference type="SAM" id="SignalP"/>
    </source>
</evidence>
<dbReference type="InterPro" id="IPR012334">
    <property type="entry name" value="Pectin_lyas_fold"/>
</dbReference>
<reference evidence="13" key="1">
    <citation type="submission" date="2023-04" db="EMBL/GenBank/DDBJ databases">
        <title>Phytophthora lilii NBRC 32176.</title>
        <authorList>
            <person name="Ichikawa N."/>
            <person name="Sato H."/>
            <person name="Tonouchi N."/>
        </authorList>
    </citation>
    <scope>NUCLEOTIDE SEQUENCE</scope>
    <source>
        <strain evidence="13">NBRC 32176</strain>
    </source>
</reference>
<feature type="domain" description="Fibronectin type-III" evidence="12">
    <location>
        <begin position="468"/>
        <end position="561"/>
    </location>
</feature>
<keyword evidence="4" id="KW-0964">Secreted</keyword>
<protein>
    <submittedName>
        <fullName evidence="13">Unnamed protein product</fullName>
    </submittedName>
</protein>
<dbReference type="SUPFAM" id="SSF49265">
    <property type="entry name" value="Fibronectin type III"/>
    <property type="match status" value="4"/>
</dbReference>
<dbReference type="SUPFAM" id="SSF49854">
    <property type="entry name" value="Spermadhesin, CUB domain"/>
    <property type="match status" value="1"/>
</dbReference>
<dbReference type="Gene3D" id="2.160.20.10">
    <property type="entry name" value="Single-stranded right-handed beta-helix, Pectin lyase-like"/>
    <property type="match status" value="1"/>
</dbReference>
<comment type="subcellular location">
    <subcellularLocation>
        <location evidence="1">Cell envelope</location>
    </subcellularLocation>
    <subcellularLocation>
        <location evidence="2">Cell outer membrane</location>
    </subcellularLocation>
    <subcellularLocation>
        <location evidence="3">Secreted</location>
    </subcellularLocation>
</comment>
<feature type="domain" description="Fibronectin type-III" evidence="12">
    <location>
        <begin position="566"/>
        <end position="654"/>
    </location>
</feature>
<dbReference type="InterPro" id="IPR006626">
    <property type="entry name" value="PbH1"/>
</dbReference>
<feature type="domain" description="Fibronectin type-III" evidence="12">
    <location>
        <begin position="147"/>
        <end position="242"/>
    </location>
</feature>
<dbReference type="SMART" id="SM00060">
    <property type="entry name" value="FN3"/>
    <property type="match status" value="6"/>
</dbReference>
<evidence type="ECO:0000256" key="3">
    <source>
        <dbReference type="ARBA" id="ARBA00004613"/>
    </source>
</evidence>
<feature type="domain" description="Fibronectin type-III" evidence="12">
    <location>
        <begin position="244"/>
        <end position="339"/>
    </location>
</feature>
<dbReference type="Pfam" id="PF23106">
    <property type="entry name" value="EGF_Teneurin"/>
    <property type="match status" value="1"/>
</dbReference>